<dbReference type="AlphaFoldDB" id="A0AAV1XQC5"/>
<evidence type="ECO:0000313" key="4">
    <source>
        <dbReference type="Proteomes" id="UP001497480"/>
    </source>
</evidence>
<keyword evidence="1" id="KW-0732">Signal</keyword>
<organism evidence="3 4">
    <name type="scientific">Lupinus luteus</name>
    <name type="common">European yellow lupine</name>
    <dbReference type="NCBI Taxonomy" id="3873"/>
    <lineage>
        <taxon>Eukaryota</taxon>
        <taxon>Viridiplantae</taxon>
        <taxon>Streptophyta</taxon>
        <taxon>Embryophyta</taxon>
        <taxon>Tracheophyta</taxon>
        <taxon>Spermatophyta</taxon>
        <taxon>Magnoliopsida</taxon>
        <taxon>eudicotyledons</taxon>
        <taxon>Gunneridae</taxon>
        <taxon>Pentapetalae</taxon>
        <taxon>rosids</taxon>
        <taxon>fabids</taxon>
        <taxon>Fabales</taxon>
        <taxon>Fabaceae</taxon>
        <taxon>Papilionoideae</taxon>
        <taxon>50 kb inversion clade</taxon>
        <taxon>genistoids sensu lato</taxon>
        <taxon>core genistoids</taxon>
        <taxon>Genisteae</taxon>
        <taxon>Lupinus</taxon>
    </lineage>
</organism>
<feature type="domain" description="Pectinesterase inhibitor" evidence="2">
    <location>
        <begin position="34"/>
        <end position="172"/>
    </location>
</feature>
<feature type="signal peptide" evidence="1">
    <location>
        <begin position="1"/>
        <end position="24"/>
    </location>
</feature>
<dbReference type="EMBL" id="CAXHTB010000017">
    <property type="protein sequence ID" value="CAL0324016.1"/>
    <property type="molecule type" value="Genomic_DNA"/>
</dbReference>
<dbReference type="SUPFAM" id="SSF101148">
    <property type="entry name" value="Plant invertase/pectin methylesterase inhibitor"/>
    <property type="match status" value="1"/>
</dbReference>
<accession>A0AAV1XQC5</accession>
<dbReference type="SMART" id="SM00856">
    <property type="entry name" value="PMEI"/>
    <property type="match status" value="1"/>
</dbReference>
<protein>
    <recommendedName>
        <fullName evidence="2">Pectinesterase inhibitor domain-containing protein</fullName>
    </recommendedName>
</protein>
<dbReference type="Gene3D" id="1.20.140.40">
    <property type="entry name" value="Invertase/pectin methylesterase inhibitor family protein"/>
    <property type="match status" value="1"/>
</dbReference>
<keyword evidence="4" id="KW-1185">Reference proteome</keyword>
<proteinExistence type="predicted"/>
<dbReference type="NCBIfam" id="TIGR01614">
    <property type="entry name" value="PME_inhib"/>
    <property type="match status" value="1"/>
</dbReference>
<dbReference type="GO" id="GO:0004857">
    <property type="term" value="F:enzyme inhibitor activity"/>
    <property type="evidence" value="ECO:0007669"/>
    <property type="project" value="InterPro"/>
</dbReference>
<dbReference type="Pfam" id="PF04043">
    <property type="entry name" value="PMEI"/>
    <property type="match status" value="1"/>
</dbReference>
<gene>
    <name evidence="3" type="ORF">LLUT_LOCUS25076</name>
</gene>
<name>A0AAV1XQC5_LUPLU</name>
<dbReference type="Proteomes" id="UP001497480">
    <property type="component" value="Unassembled WGS sequence"/>
</dbReference>
<evidence type="ECO:0000256" key="1">
    <source>
        <dbReference type="SAM" id="SignalP"/>
    </source>
</evidence>
<comment type="caution">
    <text evidence="3">The sequence shown here is derived from an EMBL/GenBank/DDBJ whole genome shotgun (WGS) entry which is preliminary data.</text>
</comment>
<dbReference type="InterPro" id="IPR006501">
    <property type="entry name" value="Pectinesterase_inhib_dom"/>
</dbReference>
<sequence>MTRSNSFALMLVLQAMFFIISIQARHSITFHPNNNRDMIQALCSNAPHNDLLCIRVLSPHSDDNLDLWGLSAFMVNEMEAVANGALDAMQQLERNGMGTKEGFASCREKYNTILVADIPKVREALEKRDSKISEVPLNDALNKAEKCEADFSDMIRIQNKDMRDLAGDTEYLLIYASIF</sequence>
<feature type="chain" id="PRO_5043315049" description="Pectinesterase inhibitor domain-containing protein" evidence="1">
    <location>
        <begin position="25"/>
        <end position="179"/>
    </location>
</feature>
<dbReference type="InterPro" id="IPR035513">
    <property type="entry name" value="Invertase/methylesterase_inhib"/>
</dbReference>
<reference evidence="3 4" key="1">
    <citation type="submission" date="2024-03" db="EMBL/GenBank/DDBJ databases">
        <authorList>
            <person name="Martinez-Hernandez J."/>
        </authorList>
    </citation>
    <scope>NUCLEOTIDE SEQUENCE [LARGE SCALE GENOMIC DNA]</scope>
</reference>
<evidence type="ECO:0000259" key="2">
    <source>
        <dbReference type="SMART" id="SM00856"/>
    </source>
</evidence>
<evidence type="ECO:0000313" key="3">
    <source>
        <dbReference type="EMBL" id="CAL0324016.1"/>
    </source>
</evidence>